<accession>A0ACC2HNN7</accession>
<proteinExistence type="predicted"/>
<evidence type="ECO:0000313" key="1">
    <source>
        <dbReference type="EMBL" id="KAJ8104559.1"/>
    </source>
</evidence>
<dbReference type="EMBL" id="JAPHNI010001937">
    <property type="protein sequence ID" value="KAJ8104559.1"/>
    <property type="molecule type" value="Genomic_DNA"/>
</dbReference>
<keyword evidence="2" id="KW-1185">Reference proteome</keyword>
<reference evidence="1" key="1">
    <citation type="submission" date="2022-11" db="EMBL/GenBank/DDBJ databases">
        <title>Genome Sequence of Boeremia exigua.</title>
        <authorList>
            <person name="Buettner E."/>
        </authorList>
    </citation>
    <scope>NUCLEOTIDE SEQUENCE</scope>
    <source>
        <strain evidence="1">CU02</strain>
    </source>
</reference>
<name>A0ACC2HNN7_9PLEO</name>
<sequence>MGSEMAEDSSGYRGWGNTATSSNRKASTTLTSGMTFSDSNSNPGGYNTPHSPTGGAYSEGSNDPLVNGRRETMDSDGLGALGAVGGAAPNSTQNQVGVQRGPSNASSSYSAAGRSDASGEYPGMGMGNPNEYYDNQGYYQQGPYGQNDPYGAGQQPVIRDVSARRNTRIENPSVFPQQGNSGIAQNF</sequence>
<protein>
    <submittedName>
        <fullName evidence="1">Uncharacterized protein</fullName>
    </submittedName>
</protein>
<organism evidence="1 2">
    <name type="scientific">Boeremia exigua</name>
    <dbReference type="NCBI Taxonomy" id="749465"/>
    <lineage>
        <taxon>Eukaryota</taxon>
        <taxon>Fungi</taxon>
        <taxon>Dikarya</taxon>
        <taxon>Ascomycota</taxon>
        <taxon>Pezizomycotina</taxon>
        <taxon>Dothideomycetes</taxon>
        <taxon>Pleosporomycetidae</taxon>
        <taxon>Pleosporales</taxon>
        <taxon>Pleosporineae</taxon>
        <taxon>Didymellaceae</taxon>
        <taxon>Boeremia</taxon>
    </lineage>
</organism>
<gene>
    <name evidence="1" type="ORF">OPT61_g10694</name>
</gene>
<comment type="caution">
    <text evidence="1">The sequence shown here is derived from an EMBL/GenBank/DDBJ whole genome shotgun (WGS) entry which is preliminary data.</text>
</comment>
<dbReference type="Proteomes" id="UP001153331">
    <property type="component" value="Unassembled WGS sequence"/>
</dbReference>
<evidence type="ECO:0000313" key="2">
    <source>
        <dbReference type="Proteomes" id="UP001153331"/>
    </source>
</evidence>